<dbReference type="AlphaFoldDB" id="A0A1G6AP39"/>
<evidence type="ECO:0000256" key="3">
    <source>
        <dbReference type="ARBA" id="ARBA00022801"/>
    </source>
</evidence>
<dbReference type="RefSeq" id="WP_242870519.1">
    <property type="nucleotide sequence ID" value="NZ_FMXR01000006.1"/>
</dbReference>
<dbReference type="Proteomes" id="UP000199228">
    <property type="component" value="Unassembled WGS sequence"/>
</dbReference>
<keyword evidence="4" id="KW-0788">Thiol protease</keyword>
<accession>A0A1G6AP39</accession>
<dbReference type="SUPFAM" id="SSF54001">
    <property type="entry name" value="Cysteine proteinases"/>
    <property type="match status" value="1"/>
</dbReference>
<evidence type="ECO:0000313" key="9">
    <source>
        <dbReference type="Proteomes" id="UP000199228"/>
    </source>
</evidence>
<evidence type="ECO:0000256" key="4">
    <source>
        <dbReference type="ARBA" id="ARBA00022807"/>
    </source>
</evidence>
<feature type="domain" description="SH3b" evidence="6">
    <location>
        <begin position="172"/>
        <end position="234"/>
    </location>
</feature>
<dbReference type="InterPro" id="IPR000064">
    <property type="entry name" value="NLP_P60_dom"/>
</dbReference>
<dbReference type="InterPro" id="IPR003646">
    <property type="entry name" value="SH3-like_bac-type"/>
</dbReference>
<evidence type="ECO:0000256" key="2">
    <source>
        <dbReference type="ARBA" id="ARBA00022670"/>
    </source>
</evidence>
<reference evidence="8 9" key="1">
    <citation type="submission" date="2016-10" db="EMBL/GenBank/DDBJ databases">
        <authorList>
            <person name="de Groot N.N."/>
        </authorList>
    </citation>
    <scope>NUCLEOTIDE SEQUENCE [LARGE SCALE GENOMIC DNA]</scope>
    <source>
        <strain evidence="8 9">DSM 3217</strain>
    </source>
</reference>
<dbReference type="STRING" id="1732.SAMN02910417_00769"/>
<dbReference type="PANTHER" id="PTHR47053">
    <property type="entry name" value="MUREIN DD-ENDOPEPTIDASE MEPH-RELATED"/>
    <property type="match status" value="1"/>
</dbReference>
<dbReference type="PANTHER" id="PTHR47053:SF1">
    <property type="entry name" value="MUREIN DD-ENDOPEPTIDASE MEPH-RELATED"/>
    <property type="match status" value="1"/>
</dbReference>
<feature type="region of interest" description="Disordered" evidence="5">
    <location>
        <begin position="72"/>
        <end position="91"/>
    </location>
</feature>
<organism evidence="8 9">
    <name type="scientific">Eubacterium oxidoreducens</name>
    <dbReference type="NCBI Taxonomy" id="1732"/>
    <lineage>
        <taxon>Bacteria</taxon>
        <taxon>Bacillati</taxon>
        <taxon>Bacillota</taxon>
        <taxon>Clostridia</taxon>
        <taxon>Eubacteriales</taxon>
        <taxon>Eubacteriaceae</taxon>
        <taxon>Eubacterium</taxon>
    </lineage>
</organism>
<dbReference type="Gene3D" id="2.30.30.40">
    <property type="entry name" value="SH3 Domains"/>
    <property type="match status" value="2"/>
</dbReference>
<name>A0A1G6AP39_EUBOX</name>
<feature type="domain" description="NlpC/P60" evidence="7">
    <location>
        <begin position="252"/>
        <end position="370"/>
    </location>
</feature>
<dbReference type="InterPro" id="IPR038765">
    <property type="entry name" value="Papain-like_cys_pep_sf"/>
</dbReference>
<comment type="similarity">
    <text evidence="1">Belongs to the peptidase C40 family.</text>
</comment>
<evidence type="ECO:0000259" key="6">
    <source>
        <dbReference type="PROSITE" id="PS51781"/>
    </source>
</evidence>
<dbReference type="Gene3D" id="3.90.1720.10">
    <property type="entry name" value="endopeptidase domain like (from Nostoc punctiforme)"/>
    <property type="match status" value="1"/>
</dbReference>
<dbReference type="InterPro" id="IPR051202">
    <property type="entry name" value="Peptidase_C40"/>
</dbReference>
<keyword evidence="2" id="KW-0645">Protease</keyword>
<evidence type="ECO:0000256" key="5">
    <source>
        <dbReference type="SAM" id="MobiDB-lite"/>
    </source>
</evidence>
<keyword evidence="3 8" id="KW-0378">Hydrolase</keyword>
<protein>
    <submittedName>
        <fullName evidence="8">Cell wall-associated hydrolase, NlpC family</fullName>
    </submittedName>
</protein>
<gene>
    <name evidence="8" type="ORF">SAMN02910417_00769</name>
</gene>
<dbReference type="Pfam" id="PF08239">
    <property type="entry name" value="SH3_3"/>
    <property type="match status" value="2"/>
</dbReference>
<keyword evidence="9" id="KW-1185">Reference proteome</keyword>
<dbReference type="PROSITE" id="PS51781">
    <property type="entry name" value="SH3B"/>
    <property type="match status" value="2"/>
</dbReference>
<evidence type="ECO:0000313" key="8">
    <source>
        <dbReference type="EMBL" id="SDB09943.1"/>
    </source>
</evidence>
<dbReference type="GO" id="GO:0006508">
    <property type="term" value="P:proteolysis"/>
    <property type="evidence" value="ECO:0007669"/>
    <property type="project" value="UniProtKB-KW"/>
</dbReference>
<feature type="domain" description="SH3b" evidence="6">
    <location>
        <begin position="97"/>
        <end position="161"/>
    </location>
</feature>
<dbReference type="Pfam" id="PF00877">
    <property type="entry name" value="NLPC_P60"/>
    <property type="match status" value="1"/>
</dbReference>
<dbReference type="GO" id="GO:0008234">
    <property type="term" value="F:cysteine-type peptidase activity"/>
    <property type="evidence" value="ECO:0007669"/>
    <property type="project" value="UniProtKB-KW"/>
</dbReference>
<evidence type="ECO:0000256" key="1">
    <source>
        <dbReference type="ARBA" id="ARBA00007074"/>
    </source>
</evidence>
<dbReference type="PROSITE" id="PS51935">
    <property type="entry name" value="NLPC_P60"/>
    <property type="match status" value="1"/>
</dbReference>
<dbReference type="SMART" id="SM00287">
    <property type="entry name" value="SH3b"/>
    <property type="match status" value="2"/>
</dbReference>
<proteinExistence type="inferred from homology"/>
<sequence length="370" mass="39365">MKSIYVRFTILGLSAVMILGTGITTFAAQTSLSAGAGTIVSSALFDSENETSLSAGASSVFSDAIESSESQAVKTASVSKNESDTSEKESDDTIYGYTNLGIADCEDYINIRKKASKESDIAGRLEKDAACEIIKTSGSWTKIKSGDVTGWVKSKYLLTGDAAKERAEEVAKTVATVNTKTLNIRTKKSTDSSIVAQVGEDTELKVLKEGSKWIKVKYDGEKGYVSAEYVTVSVELEDALTATEVEYGEGVSDVRSALVQYALQFVGNPYVWGGTSLTNGCDCSGFTMRILGSYGVGLPHSSSAQSNYGTRISASKAQPGDLFFYGSGSSISHVAIYIGNGQIVHASNERDGIKVSSAYYRTPICVCSYF</sequence>
<dbReference type="EMBL" id="FMXR01000006">
    <property type="protein sequence ID" value="SDB09943.1"/>
    <property type="molecule type" value="Genomic_DNA"/>
</dbReference>
<evidence type="ECO:0000259" key="7">
    <source>
        <dbReference type="PROSITE" id="PS51935"/>
    </source>
</evidence>